<dbReference type="HOGENOM" id="CLU_1553626_0_0_11"/>
<accession>D1BJG8</accession>
<evidence type="ECO:0000259" key="1">
    <source>
        <dbReference type="PROSITE" id="PS50943"/>
    </source>
</evidence>
<dbReference type="STRING" id="446469.Sked_02550"/>
<dbReference type="Gene3D" id="1.10.260.40">
    <property type="entry name" value="lambda repressor-like DNA-binding domains"/>
    <property type="match status" value="1"/>
</dbReference>
<keyword evidence="3" id="KW-1185">Reference proteome</keyword>
<dbReference type="SUPFAM" id="SSF47413">
    <property type="entry name" value="lambda repressor-like DNA-binding domains"/>
    <property type="match status" value="1"/>
</dbReference>
<dbReference type="eggNOG" id="ENOG50329PW">
    <property type="taxonomic scope" value="Bacteria"/>
</dbReference>
<organism evidence="2 3">
    <name type="scientific">Sanguibacter keddieii (strain ATCC 51767 / DSM 10542 / NCFB 3025 / ST-74)</name>
    <dbReference type="NCBI Taxonomy" id="446469"/>
    <lineage>
        <taxon>Bacteria</taxon>
        <taxon>Bacillati</taxon>
        <taxon>Actinomycetota</taxon>
        <taxon>Actinomycetes</taxon>
        <taxon>Micrococcales</taxon>
        <taxon>Sanguibacteraceae</taxon>
        <taxon>Sanguibacter</taxon>
    </lineage>
</organism>
<reference evidence="2 3" key="1">
    <citation type="journal article" date="2009" name="Stand. Genomic Sci.">
        <title>Complete genome sequence of Sanguibacter keddieii type strain (ST-74).</title>
        <authorList>
            <person name="Ivanova N."/>
            <person name="Sikorski J."/>
            <person name="Sims D."/>
            <person name="Brettin T."/>
            <person name="Detter J.C."/>
            <person name="Han C."/>
            <person name="Lapidus A."/>
            <person name="Copeland A."/>
            <person name="Glavina Del Rio T."/>
            <person name="Nolan M."/>
            <person name="Chen F."/>
            <person name="Lucas S."/>
            <person name="Tice H."/>
            <person name="Cheng J.F."/>
            <person name="Bruce D."/>
            <person name="Goodwin L."/>
            <person name="Pitluck S."/>
            <person name="Pati A."/>
            <person name="Mavromatis K."/>
            <person name="Chen A."/>
            <person name="Palaniappan K."/>
            <person name="D'haeseleer P."/>
            <person name="Chain P."/>
            <person name="Bristow J."/>
            <person name="Eisen J.A."/>
            <person name="Markowitz V."/>
            <person name="Hugenholtz P."/>
            <person name="Goker M."/>
            <person name="Pukall R."/>
            <person name="Klenk H.P."/>
            <person name="Kyrpides N.C."/>
        </authorList>
    </citation>
    <scope>NUCLEOTIDE SEQUENCE [LARGE SCALE GENOMIC DNA]</scope>
    <source>
        <strain evidence="3">ATCC 51767 / DSM 10542 / NCFB 3025 / ST-74</strain>
    </source>
</reference>
<evidence type="ECO:0000313" key="2">
    <source>
        <dbReference type="EMBL" id="ACZ20224.1"/>
    </source>
</evidence>
<feature type="domain" description="HTH cro/C1-type" evidence="1">
    <location>
        <begin position="7"/>
        <end position="51"/>
    </location>
</feature>
<dbReference type="Pfam" id="PF01381">
    <property type="entry name" value="HTH_3"/>
    <property type="match status" value="1"/>
</dbReference>
<dbReference type="PROSITE" id="PS50943">
    <property type="entry name" value="HTH_CROC1"/>
    <property type="match status" value="1"/>
</dbReference>
<dbReference type="EMBL" id="CP001819">
    <property type="protein sequence ID" value="ACZ20224.1"/>
    <property type="molecule type" value="Genomic_DNA"/>
</dbReference>
<sequence length="161" mass="17955">MTETGTSQVELARVSGVRQPSISQFLSGRASMSDDMLSRLLACMGRRLEVVRRPVDVPLDRSHRRSWLLHRELAAQLSVGAIRAWGPIVEKNLADLEARVQGQPHGRNLARWRQLVSDEDVAGVRRAMTGLDVESIEMREVSPLRGLLSHQDRDRVVGVAS</sequence>
<dbReference type="KEGG" id="ske:Sked_02550"/>
<dbReference type="GO" id="GO:0003677">
    <property type="term" value="F:DNA binding"/>
    <property type="evidence" value="ECO:0007669"/>
    <property type="project" value="InterPro"/>
</dbReference>
<dbReference type="AlphaFoldDB" id="D1BJG8"/>
<dbReference type="InterPro" id="IPR010982">
    <property type="entry name" value="Lambda_DNA-bd_dom_sf"/>
</dbReference>
<dbReference type="Proteomes" id="UP000000322">
    <property type="component" value="Chromosome"/>
</dbReference>
<proteinExistence type="predicted"/>
<protein>
    <submittedName>
        <fullName evidence="2">Helix-turn-helix protein</fullName>
    </submittedName>
</protein>
<gene>
    <name evidence="2" type="ordered locus">Sked_02550</name>
</gene>
<dbReference type="CDD" id="cd00093">
    <property type="entry name" value="HTH_XRE"/>
    <property type="match status" value="1"/>
</dbReference>
<evidence type="ECO:0000313" key="3">
    <source>
        <dbReference type="Proteomes" id="UP000000322"/>
    </source>
</evidence>
<name>D1BJG8_SANKS</name>
<dbReference type="InterPro" id="IPR001387">
    <property type="entry name" value="Cro/C1-type_HTH"/>
</dbReference>
<dbReference type="OrthoDB" id="4543699at2"/>